<accession>A0A446B8C8</accession>
<evidence type="ECO:0000256" key="1">
    <source>
        <dbReference type="SAM" id="MobiDB-lite"/>
    </source>
</evidence>
<dbReference type="EMBL" id="OUUZ01000001">
    <property type="protein sequence ID" value="SPQ18722.1"/>
    <property type="molecule type" value="Genomic_DNA"/>
</dbReference>
<organism evidence="2 3">
    <name type="scientific">Thermothielavioides terrestris</name>
    <dbReference type="NCBI Taxonomy" id="2587410"/>
    <lineage>
        <taxon>Eukaryota</taxon>
        <taxon>Fungi</taxon>
        <taxon>Dikarya</taxon>
        <taxon>Ascomycota</taxon>
        <taxon>Pezizomycotina</taxon>
        <taxon>Sordariomycetes</taxon>
        <taxon>Sordariomycetidae</taxon>
        <taxon>Sordariales</taxon>
        <taxon>Chaetomiaceae</taxon>
        <taxon>Thermothielavioides</taxon>
    </lineage>
</organism>
<protein>
    <submittedName>
        <fullName evidence="2">3cd8da19-27c3-4cd8-a58a-cebf11dd32a6</fullName>
    </submittedName>
</protein>
<proteinExistence type="predicted"/>
<evidence type="ECO:0000313" key="3">
    <source>
        <dbReference type="Proteomes" id="UP000289323"/>
    </source>
</evidence>
<reference evidence="2 3" key="1">
    <citation type="submission" date="2018-04" db="EMBL/GenBank/DDBJ databases">
        <authorList>
            <person name="Huttner S."/>
            <person name="Dainat J."/>
        </authorList>
    </citation>
    <scope>NUCLEOTIDE SEQUENCE [LARGE SCALE GENOMIC DNA]</scope>
</reference>
<dbReference type="AlphaFoldDB" id="A0A446B8C8"/>
<name>A0A446B8C8_9PEZI</name>
<feature type="compositionally biased region" description="Low complexity" evidence="1">
    <location>
        <begin position="58"/>
        <end position="83"/>
    </location>
</feature>
<gene>
    <name evidence="2" type="ORF">TT172_LOCUS1141</name>
</gene>
<dbReference type="Proteomes" id="UP000289323">
    <property type="component" value="Unassembled WGS sequence"/>
</dbReference>
<sequence>MSYQYPPPPPNGADMDMSSSGYLPGYSVPPHAPLGMDPDTGIPSRERSDSLKLTRSISTPVVGQSQSQGQASQPSTPQQSIAPGQDPSGEKRRNKLGYHRTSVACD</sequence>
<evidence type="ECO:0000313" key="2">
    <source>
        <dbReference type="EMBL" id="SPQ18722.1"/>
    </source>
</evidence>
<feature type="compositionally biased region" description="Pro residues" evidence="1">
    <location>
        <begin position="1"/>
        <end position="11"/>
    </location>
</feature>
<feature type="region of interest" description="Disordered" evidence="1">
    <location>
        <begin position="1"/>
        <end position="106"/>
    </location>
</feature>